<dbReference type="InterPro" id="IPR046848">
    <property type="entry name" value="E_motif"/>
</dbReference>
<feature type="repeat" description="PPR" evidence="2">
    <location>
        <begin position="94"/>
        <end position="128"/>
    </location>
</feature>
<dbReference type="FunFam" id="1.25.40.10:FF:001224">
    <property type="entry name" value="Pentatricopeptide repeat-containing protein chloroplastic"/>
    <property type="match status" value="1"/>
</dbReference>
<name>A0A4Y7LC02_PAPSO</name>
<keyword evidence="4" id="KW-1185">Reference proteome</keyword>
<sequence>MISSLVQSQNWIQSLKLYLRMIEGGVSPNEFTFVKLLMACSILGMKYGKLVHAHIVLMGIELNLIMKTALADMYSKGQRMEEAVKVSNQTPESDVWLWTALITGYARVSNFGEVISSFREMQLKRILPNSFTYAGILNTAASIREWELGKQIHSLVIKDGLETSVSVGNALVDMYMKSSAVVRDALGAFEEIISPNVVSWTSLITGFTQRGLKGEAFQAFMDMQVFGLQPNPITVAEILKSCASNEVRNLHGYVIKSELRNNVTVGNALVEVYARFGSVGDAWNVLQGMPCRDVVTYTNLAAGLNQMGDHQTTLSIISNIYKDQLKMDGHSMATFLSASASLAATETGKQLHCHSVKSGLGSWISVSNALVDLYGKCGSINDSQRSFSEILDPNVVSWNVLISGLASNGHFSSALSIFEDMILAAVKPDHITMLLVLYTCSHGGLINRGVEYFNSMTETHGIQPTIDHYICLVDLLGRAGRLEEAMTVIENMKPAQDALIYKTLLGSCRIHGNVTLGKDMARRALELDPSDPAVYVLLANIYDDAGKTKLGDLTRQLMRDNGLRKNPGKSWVEI</sequence>
<dbReference type="PANTHER" id="PTHR47926">
    <property type="entry name" value="PENTATRICOPEPTIDE REPEAT-CONTAINING PROTEIN"/>
    <property type="match status" value="1"/>
</dbReference>
<dbReference type="AlphaFoldDB" id="A0A4Y7LC02"/>
<dbReference type="Pfam" id="PF20431">
    <property type="entry name" value="E_motif"/>
    <property type="match status" value="1"/>
</dbReference>
<dbReference type="Gramene" id="RZC82756">
    <property type="protein sequence ID" value="RZC82756"/>
    <property type="gene ID" value="C5167_045544"/>
</dbReference>
<dbReference type="Pfam" id="PF13041">
    <property type="entry name" value="PPR_2"/>
    <property type="match status" value="3"/>
</dbReference>
<feature type="repeat" description="PPR" evidence="2">
    <location>
        <begin position="196"/>
        <end position="230"/>
    </location>
</feature>
<dbReference type="Gene3D" id="1.25.40.10">
    <property type="entry name" value="Tetratricopeptide repeat domain"/>
    <property type="match status" value="3"/>
</dbReference>
<feature type="repeat" description="PPR" evidence="2">
    <location>
        <begin position="394"/>
        <end position="428"/>
    </location>
</feature>
<dbReference type="FunFam" id="1.25.40.10:FF:000073">
    <property type="entry name" value="Pentatricopeptide repeat-containing protein chloroplastic"/>
    <property type="match status" value="1"/>
</dbReference>
<evidence type="ECO:0000313" key="3">
    <source>
        <dbReference type="EMBL" id="RZC82756.1"/>
    </source>
</evidence>
<dbReference type="NCBIfam" id="TIGR00756">
    <property type="entry name" value="PPR"/>
    <property type="match status" value="3"/>
</dbReference>
<evidence type="ECO:0000313" key="4">
    <source>
        <dbReference type="Proteomes" id="UP000316621"/>
    </source>
</evidence>
<reference evidence="3 4" key="1">
    <citation type="journal article" date="2018" name="Science">
        <title>The opium poppy genome and morphinan production.</title>
        <authorList>
            <person name="Guo L."/>
            <person name="Winzer T."/>
            <person name="Yang X."/>
            <person name="Li Y."/>
            <person name="Ning Z."/>
            <person name="He Z."/>
            <person name="Teodor R."/>
            <person name="Lu Y."/>
            <person name="Bowser T.A."/>
            <person name="Graham I.A."/>
            <person name="Ye K."/>
        </authorList>
    </citation>
    <scope>NUCLEOTIDE SEQUENCE [LARGE SCALE GENOMIC DNA]</scope>
    <source>
        <strain evidence="4">cv. HN1</strain>
        <tissue evidence="3">Leaves</tissue>
    </source>
</reference>
<keyword evidence="1" id="KW-0677">Repeat</keyword>
<dbReference type="OMA" id="RMFHEDV"/>
<gene>
    <name evidence="3" type="ORF">C5167_045544</name>
</gene>
<organism evidence="3 4">
    <name type="scientific">Papaver somniferum</name>
    <name type="common">Opium poppy</name>
    <dbReference type="NCBI Taxonomy" id="3469"/>
    <lineage>
        <taxon>Eukaryota</taxon>
        <taxon>Viridiplantae</taxon>
        <taxon>Streptophyta</taxon>
        <taxon>Embryophyta</taxon>
        <taxon>Tracheophyta</taxon>
        <taxon>Spermatophyta</taxon>
        <taxon>Magnoliopsida</taxon>
        <taxon>Ranunculales</taxon>
        <taxon>Papaveraceae</taxon>
        <taxon>Papaveroideae</taxon>
        <taxon>Papaver</taxon>
    </lineage>
</organism>
<dbReference type="InterPro" id="IPR011990">
    <property type="entry name" value="TPR-like_helical_dom_sf"/>
</dbReference>
<accession>A0A4Y7LC02</accession>
<dbReference type="GO" id="GO:0003729">
    <property type="term" value="F:mRNA binding"/>
    <property type="evidence" value="ECO:0007669"/>
    <property type="project" value="UniProtKB-ARBA"/>
</dbReference>
<dbReference type="FunFam" id="1.25.40.10:FF:000090">
    <property type="entry name" value="Pentatricopeptide repeat-containing protein, chloroplastic"/>
    <property type="match status" value="1"/>
</dbReference>
<dbReference type="InterPro" id="IPR046960">
    <property type="entry name" value="PPR_At4g14850-like_plant"/>
</dbReference>
<dbReference type="Proteomes" id="UP000316621">
    <property type="component" value="Chromosome 11"/>
</dbReference>
<dbReference type="InterPro" id="IPR002885">
    <property type="entry name" value="PPR_rpt"/>
</dbReference>
<dbReference type="EMBL" id="CM010725">
    <property type="protein sequence ID" value="RZC82756.1"/>
    <property type="molecule type" value="Genomic_DNA"/>
</dbReference>
<evidence type="ECO:0000256" key="2">
    <source>
        <dbReference type="PROSITE-ProRule" id="PRU00708"/>
    </source>
</evidence>
<evidence type="ECO:0008006" key="5">
    <source>
        <dbReference type="Google" id="ProtNLM"/>
    </source>
</evidence>
<dbReference type="STRING" id="3469.A0A4Y7LC02"/>
<dbReference type="GO" id="GO:0009451">
    <property type="term" value="P:RNA modification"/>
    <property type="evidence" value="ECO:0007669"/>
    <property type="project" value="InterPro"/>
</dbReference>
<dbReference type="Pfam" id="PF01535">
    <property type="entry name" value="PPR"/>
    <property type="match status" value="1"/>
</dbReference>
<dbReference type="PANTHER" id="PTHR47926:SF471">
    <property type="entry name" value="DYW DOMAIN-CONTAINING PROTEIN"/>
    <property type="match status" value="1"/>
</dbReference>
<proteinExistence type="predicted"/>
<evidence type="ECO:0000256" key="1">
    <source>
        <dbReference type="ARBA" id="ARBA00022737"/>
    </source>
</evidence>
<dbReference type="PROSITE" id="PS51375">
    <property type="entry name" value="PPR"/>
    <property type="match status" value="3"/>
</dbReference>
<protein>
    <recommendedName>
        <fullName evidence="5">Pentacotripeptide-repeat region of PRORP domain-containing protein</fullName>
    </recommendedName>
</protein>